<feature type="transmembrane region" description="Helical" evidence="1">
    <location>
        <begin position="196"/>
        <end position="223"/>
    </location>
</feature>
<dbReference type="OrthoDB" id="327621at2"/>
<accession>A1S5M5</accession>
<dbReference type="STRING" id="326297.Sama_1474"/>
<evidence type="ECO:0000313" key="4">
    <source>
        <dbReference type="Proteomes" id="UP000009175"/>
    </source>
</evidence>
<feature type="domain" description="DUF2157" evidence="2">
    <location>
        <begin position="31"/>
        <end position="181"/>
    </location>
</feature>
<feature type="transmembrane region" description="Helical" evidence="1">
    <location>
        <begin position="127"/>
        <end position="146"/>
    </location>
</feature>
<dbReference type="Pfam" id="PF09925">
    <property type="entry name" value="DUF2157"/>
    <property type="match status" value="1"/>
</dbReference>
<organism evidence="3 4">
    <name type="scientific">Shewanella amazonensis (strain ATCC BAA-1098 / SB2B)</name>
    <dbReference type="NCBI Taxonomy" id="326297"/>
    <lineage>
        <taxon>Bacteria</taxon>
        <taxon>Pseudomonadati</taxon>
        <taxon>Pseudomonadota</taxon>
        <taxon>Gammaproteobacteria</taxon>
        <taxon>Alteromonadales</taxon>
        <taxon>Shewanellaceae</taxon>
        <taxon>Shewanella</taxon>
    </lineage>
</organism>
<feature type="transmembrane region" description="Helical" evidence="1">
    <location>
        <begin position="158"/>
        <end position="176"/>
    </location>
</feature>
<dbReference type="KEGG" id="saz:Sama_1474"/>
<feature type="transmembrane region" description="Helical" evidence="1">
    <location>
        <begin position="326"/>
        <end position="347"/>
    </location>
</feature>
<feature type="transmembrane region" description="Helical" evidence="1">
    <location>
        <begin position="235"/>
        <end position="258"/>
    </location>
</feature>
<evidence type="ECO:0000313" key="3">
    <source>
        <dbReference type="EMBL" id="ABL99681.1"/>
    </source>
</evidence>
<dbReference type="AlphaFoldDB" id="A1S5M5"/>
<dbReference type="EMBL" id="CP000507">
    <property type="protein sequence ID" value="ABL99681.1"/>
    <property type="molecule type" value="Genomic_DNA"/>
</dbReference>
<reference evidence="3 4" key="1">
    <citation type="submission" date="2006-12" db="EMBL/GenBank/DDBJ databases">
        <title>Complete sequence of Shewanella amazonensis SB2B.</title>
        <authorList>
            <consortium name="US DOE Joint Genome Institute"/>
            <person name="Copeland A."/>
            <person name="Lucas S."/>
            <person name="Lapidus A."/>
            <person name="Barry K."/>
            <person name="Detter J.C."/>
            <person name="Glavina del Rio T."/>
            <person name="Hammon N."/>
            <person name="Israni S."/>
            <person name="Dalin E."/>
            <person name="Tice H."/>
            <person name="Pitluck S."/>
            <person name="Munk A.C."/>
            <person name="Brettin T."/>
            <person name="Bruce D."/>
            <person name="Han C."/>
            <person name="Tapia R."/>
            <person name="Gilna P."/>
            <person name="Schmutz J."/>
            <person name="Larimer F."/>
            <person name="Land M."/>
            <person name="Hauser L."/>
            <person name="Kyrpides N."/>
            <person name="Mikhailova N."/>
            <person name="Fredrickson J."/>
            <person name="Richardson P."/>
        </authorList>
    </citation>
    <scope>NUCLEOTIDE SEQUENCE [LARGE SCALE GENOMIC DNA]</scope>
    <source>
        <strain evidence="4">ATCC BAA-1098 / SB2B</strain>
    </source>
</reference>
<feature type="transmembrane region" description="Helical" evidence="1">
    <location>
        <begin position="270"/>
        <end position="290"/>
    </location>
</feature>
<dbReference type="Proteomes" id="UP000009175">
    <property type="component" value="Chromosome"/>
</dbReference>
<evidence type="ECO:0000259" key="2">
    <source>
        <dbReference type="Pfam" id="PF09925"/>
    </source>
</evidence>
<proteinExistence type="predicted"/>
<dbReference type="RefSeq" id="WP_011759589.1">
    <property type="nucleotide sequence ID" value="NC_008700.1"/>
</dbReference>
<keyword evidence="1" id="KW-0812">Transmembrane</keyword>
<protein>
    <recommendedName>
        <fullName evidence="2">DUF2157 domain-containing protein</fullName>
    </recommendedName>
</protein>
<dbReference type="HOGENOM" id="CLU_050363_1_0_6"/>
<dbReference type="eggNOG" id="COG4984">
    <property type="taxonomic scope" value="Bacteria"/>
</dbReference>
<name>A1S5M5_SHEAM</name>
<dbReference type="InterPro" id="IPR018677">
    <property type="entry name" value="DUF2157"/>
</dbReference>
<feature type="transmembrane region" description="Helical" evidence="1">
    <location>
        <begin position="297"/>
        <end position="320"/>
    </location>
</feature>
<keyword evidence="1" id="KW-0472">Membrane</keyword>
<keyword evidence="4" id="KW-1185">Reference proteome</keyword>
<feature type="transmembrane region" description="Helical" evidence="1">
    <location>
        <begin position="65"/>
        <end position="86"/>
    </location>
</feature>
<gene>
    <name evidence="3" type="ordered locus">Sama_1474</name>
</gene>
<sequence length="363" mass="39939">MQGNAAPPDKPTGVESKLFPASPSVRAQLAQWLDDGYLRKGALSQLPPLVEACESRAPQNWLTPLYTMMLYLGALLLGAGIIFFFAYNWANLHHFAKFVLVETAIAFTVCGLYPVSRLAPGRQVFHWLTGALLLLLDLLVGALLALVGQVYQTGADPWQLFAIWAAFTLLPALVYRSDLLWSAFWAQSNLALWLHFAHLGAILGIVVDVGWAMLIIAVCNLGLHWLLEVGQRRKLPVFAHTFTNTLALTAGVTGLAWYGAYHILDTRLGWQHGALLVALLALVPLIYLVYRRWCLRITALGIWGFVVIAESSILLARVLFEGSEPVGSFLLVGCYVIGCSSGLAIYLKGLLREEKMQEMQHGG</sequence>
<feature type="transmembrane region" description="Helical" evidence="1">
    <location>
        <begin position="98"/>
        <end position="115"/>
    </location>
</feature>
<keyword evidence="1" id="KW-1133">Transmembrane helix</keyword>
<evidence type="ECO:0000256" key="1">
    <source>
        <dbReference type="SAM" id="Phobius"/>
    </source>
</evidence>